<evidence type="ECO:0000313" key="2">
    <source>
        <dbReference type="EMBL" id="KAG9469867.1"/>
    </source>
</evidence>
<feature type="chain" id="PRO_5035290650" description="Immunoglobulin subtype domain-containing protein" evidence="1">
    <location>
        <begin position="19"/>
        <end position="153"/>
    </location>
</feature>
<evidence type="ECO:0008006" key="4">
    <source>
        <dbReference type="Google" id="ProtNLM"/>
    </source>
</evidence>
<sequence>MILYFLLCLYMWQPSLVASCTLETNQEPEKMNDVPQGNPIHFTCTSHGTCDVSIISIETQDAEAPLMMRNSSYYIIPNKEIEFNGNLTKFTITMKVYASNYYYCTARVLSDGKPLIFKSKGTQITVDKGAGLTVCADMKLLFLLTLICFNAGI</sequence>
<dbReference type="Proteomes" id="UP000770717">
    <property type="component" value="Unassembled WGS sequence"/>
</dbReference>
<protein>
    <recommendedName>
        <fullName evidence="4">Immunoglobulin subtype domain-containing protein</fullName>
    </recommendedName>
</protein>
<evidence type="ECO:0000313" key="3">
    <source>
        <dbReference type="Proteomes" id="UP000770717"/>
    </source>
</evidence>
<accession>A0A8J6JU56</accession>
<evidence type="ECO:0000256" key="1">
    <source>
        <dbReference type="SAM" id="SignalP"/>
    </source>
</evidence>
<keyword evidence="1" id="KW-0732">Signal</keyword>
<dbReference type="AlphaFoldDB" id="A0A8J6JU56"/>
<organism evidence="2 3">
    <name type="scientific">Eleutherodactylus coqui</name>
    <name type="common">Puerto Rican coqui</name>
    <dbReference type="NCBI Taxonomy" id="57060"/>
    <lineage>
        <taxon>Eukaryota</taxon>
        <taxon>Metazoa</taxon>
        <taxon>Chordata</taxon>
        <taxon>Craniata</taxon>
        <taxon>Vertebrata</taxon>
        <taxon>Euteleostomi</taxon>
        <taxon>Amphibia</taxon>
        <taxon>Batrachia</taxon>
        <taxon>Anura</taxon>
        <taxon>Neobatrachia</taxon>
        <taxon>Hyloidea</taxon>
        <taxon>Eleutherodactylidae</taxon>
        <taxon>Eleutherodactylinae</taxon>
        <taxon>Eleutherodactylus</taxon>
        <taxon>Eleutherodactylus</taxon>
    </lineage>
</organism>
<reference evidence="2" key="1">
    <citation type="thesis" date="2020" institute="ProQuest LLC" country="789 East Eisenhower Parkway, Ann Arbor, MI, USA">
        <title>Comparative Genomics and Chromosome Evolution.</title>
        <authorList>
            <person name="Mudd A.B."/>
        </authorList>
    </citation>
    <scope>NUCLEOTIDE SEQUENCE</scope>
    <source>
        <strain evidence="2">HN-11 Male</strain>
        <tissue evidence="2">Kidney and liver</tissue>
    </source>
</reference>
<feature type="signal peptide" evidence="1">
    <location>
        <begin position="1"/>
        <end position="18"/>
    </location>
</feature>
<gene>
    <name evidence="2" type="ORF">GDO78_019477</name>
</gene>
<comment type="caution">
    <text evidence="2">The sequence shown here is derived from an EMBL/GenBank/DDBJ whole genome shotgun (WGS) entry which is preliminary data.</text>
</comment>
<dbReference type="EMBL" id="WNTK01000411">
    <property type="protein sequence ID" value="KAG9469867.1"/>
    <property type="molecule type" value="Genomic_DNA"/>
</dbReference>
<name>A0A8J6JU56_ELECQ</name>
<keyword evidence="3" id="KW-1185">Reference proteome</keyword>
<proteinExistence type="predicted"/>